<accession>A0ABW8APJ0</accession>
<dbReference type="InterPro" id="IPR028082">
    <property type="entry name" value="Peripla_BP_I"/>
</dbReference>
<keyword evidence="3 6" id="KW-0238">DNA-binding</keyword>
<keyword evidence="4" id="KW-0804">Transcription</keyword>
<dbReference type="PROSITE" id="PS00356">
    <property type="entry name" value="HTH_LACI_1"/>
    <property type="match status" value="1"/>
</dbReference>
<evidence type="ECO:0000259" key="5">
    <source>
        <dbReference type="PROSITE" id="PS50932"/>
    </source>
</evidence>
<comment type="caution">
    <text evidence="6">The sequence shown here is derived from an EMBL/GenBank/DDBJ whole genome shotgun (WGS) entry which is preliminary data.</text>
</comment>
<dbReference type="Pfam" id="PF00356">
    <property type="entry name" value="LacI"/>
    <property type="match status" value="1"/>
</dbReference>
<dbReference type="SUPFAM" id="SSF53822">
    <property type="entry name" value="Periplasmic binding protein-like I"/>
    <property type="match status" value="1"/>
</dbReference>
<dbReference type="InterPro" id="IPR010982">
    <property type="entry name" value="Lambda_DNA-bd_dom_sf"/>
</dbReference>
<evidence type="ECO:0000256" key="3">
    <source>
        <dbReference type="ARBA" id="ARBA00023125"/>
    </source>
</evidence>
<evidence type="ECO:0000256" key="1">
    <source>
        <dbReference type="ARBA" id="ARBA00022491"/>
    </source>
</evidence>
<keyword evidence="2" id="KW-0805">Transcription regulation</keyword>
<dbReference type="PANTHER" id="PTHR30146:SF148">
    <property type="entry name" value="HTH-TYPE TRANSCRIPTIONAL REPRESSOR PURR-RELATED"/>
    <property type="match status" value="1"/>
</dbReference>
<dbReference type="SMART" id="SM00354">
    <property type="entry name" value="HTH_LACI"/>
    <property type="match status" value="1"/>
</dbReference>
<feature type="domain" description="HTH lacI-type" evidence="5">
    <location>
        <begin position="18"/>
        <end position="72"/>
    </location>
</feature>
<proteinExistence type="predicted"/>
<dbReference type="Gene3D" id="3.40.50.2300">
    <property type="match status" value="2"/>
</dbReference>
<dbReference type="PANTHER" id="PTHR30146">
    <property type="entry name" value="LACI-RELATED TRANSCRIPTIONAL REPRESSOR"/>
    <property type="match status" value="1"/>
</dbReference>
<dbReference type="GO" id="GO:0003677">
    <property type="term" value="F:DNA binding"/>
    <property type="evidence" value="ECO:0007669"/>
    <property type="project" value="UniProtKB-KW"/>
</dbReference>
<dbReference type="SUPFAM" id="SSF47413">
    <property type="entry name" value="lambda repressor-like DNA-binding domains"/>
    <property type="match status" value="1"/>
</dbReference>
<dbReference type="CDD" id="cd06267">
    <property type="entry name" value="PBP1_LacI_sugar_binding-like"/>
    <property type="match status" value="1"/>
</dbReference>
<organism evidence="6 7">
    <name type="scientific">Spongisporangium articulatum</name>
    <dbReference type="NCBI Taxonomy" id="3362603"/>
    <lineage>
        <taxon>Bacteria</taxon>
        <taxon>Bacillati</taxon>
        <taxon>Actinomycetota</taxon>
        <taxon>Actinomycetes</taxon>
        <taxon>Kineosporiales</taxon>
        <taxon>Kineosporiaceae</taxon>
        <taxon>Spongisporangium</taxon>
    </lineage>
</organism>
<gene>
    <name evidence="6" type="ORF">ACIB24_14565</name>
</gene>
<keyword evidence="7" id="KW-1185">Reference proteome</keyword>
<name>A0ABW8APJ0_9ACTN</name>
<dbReference type="PROSITE" id="PS50932">
    <property type="entry name" value="HTH_LACI_2"/>
    <property type="match status" value="1"/>
</dbReference>
<evidence type="ECO:0000256" key="2">
    <source>
        <dbReference type="ARBA" id="ARBA00023015"/>
    </source>
</evidence>
<dbReference type="EMBL" id="JBITLV010000004">
    <property type="protein sequence ID" value="MFI7588289.1"/>
    <property type="molecule type" value="Genomic_DNA"/>
</dbReference>
<reference evidence="6 7" key="1">
    <citation type="submission" date="2024-10" db="EMBL/GenBank/DDBJ databases">
        <title>The Natural Products Discovery Center: Release of the First 8490 Sequenced Strains for Exploring Actinobacteria Biosynthetic Diversity.</title>
        <authorList>
            <person name="Kalkreuter E."/>
            <person name="Kautsar S.A."/>
            <person name="Yang D."/>
            <person name="Bader C.D."/>
            <person name="Teijaro C.N."/>
            <person name="Fluegel L."/>
            <person name="Davis C.M."/>
            <person name="Simpson J.R."/>
            <person name="Lauterbach L."/>
            <person name="Steele A.D."/>
            <person name="Gui C."/>
            <person name="Meng S."/>
            <person name="Li G."/>
            <person name="Viehrig K."/>
            <person name="Ye F."/>
            <person name="Su P."/>
            <person name="Kiefer A.F."/>
            <person name="Nichols A."/>
            <person name="Cepeda A.J."/>
            <person name="Yan W."/>
            <person name="Fan B."/>
            <person name="Jiang Y."/>
            <person name="Adhikari A."/>
            <person name="Zheng C.-J."/>
            <person name="Schuster L."/>
            <person name="Cowan T.M."/>
            <person name="Smanski M.J."/>
            <person name="Chevrette M.G."/>
            <person name="De Carvalho L.P.S."/>
            <person name="Shen B."/>
        </authorList>
    </citation>
    <scope>NUCLEOTIDE SEQUENCE [LARGE SCALE GENOMIC DNA]</scope>
    <source>
        <strain evidence="6 7">NPDC049639</strain>
    </source>
</reference>
<protein>
    <submittedName>
        <fullName evidence="6">LacI family DNA-binding transcriptional regulator</fullName>
    </submittedName>
</protein>
<dbReference type="Gene3D" id="1.10.260.40">
    <property type="entry name" value="lambda repressor-like DNA-binding domains"/>
    <property type="match status" value="1"/>
</dbReference>
<dbReference type="InterPro" id="IPR046335">
    <property type="entry name" value="LacI/GalR-like_sensor"/>
</dbReference>
<dbReference type="Proteomes" id="UP001612915">
    <property type="component" value="Unassembled WGS sequence"/>
</dbReference>
<dbReference type="CDD" id="cd01392">
    <property type="entry name" value="HTH_LacI"/>
    <property type="match status" value="1"/>
</dbReference>
<keyword evidence="1" id="KW-0678">Repressor</keyword>
<evidence type="ECO:0000313" key="7">
    <source>
        <dbReference type="Proteomes" id="UP001612915"/>
    </source>
</evidence>
<dbReference type="InterPro" id="IPR000843">
    <property type="entry name" value="HTH_LacI"/>
</dbReference>
<sequence>MSNDAGQTPNVDGFARPPRLVDIAEHAGVSMKTVSRVLNDEPYVKEPMRQKVLAAVQELGYVGDAQARGLRLKRSGFIGVVIPDIRNGQFALITRALEERLAPPSATLLLADSDEEVDQEERILRTFRQQRVDGLIILPAGAPSLPETISQVPTVIVDRTVPSVRNLADHVMADNRRAAETLVSHMVEKHNLEQVCLVAGDLSVSNVRDRQSGYTRVMNKGGLTKHITNGHVTPNDAAAGAYGLFRTLKPPFGVLATNNRMFWGTIAAIARLGLRIPDDVVVTTFDGIGEATVTGLVPTQAVVPVSTLAARAMQLLTERMSAPGLKPRNVVVECDVEYGTTCGCVPYEMSPVMFSGYARRG</sequence>
<dbReference type="Pfam" id="PF13377">
    <property type="entry name" value="Peripla_BP_3"/>
    <property type="match status" value="1"/>
</dbReference>
<evidence type="ECO:0000313" key="6">
    <source>
        <dbReference type="EMBL" id="MFI7588289.1"/>
    </source>
</evidence>
<evidence type="ECO:0000256" key="4">
    <source>
        <dbReference type="ARBA" id="ARBA00023163"/>
    </source>
</evidence>
<dbReference type="RefSeq" id="WP_398281581.1">
    <property type="nucleotide sequence ID" value="NZ_JBITLV010000004.1"/>
</dbReference>